<proteinExistence type="predicted"/>
<evidence type="ECO:0000313" key="1">
    <source>
        <dbReference type="EMBL" id="AQS86724.1"/>
    </source>
</evidence>
<dbReference type="Proteomes" id="UP000188604">
    <property type="component" value="Chromosome"/>
</dbReference>
<dbReference type="InterPro" id="IPR010732">
    <property type="entry name" value="T6SS_TssG-like"/>
</dbReference>
<dbReference type="AlphaFoldDB" id="A0A1U9KLQ0"/>
<dbReference type="STRING" id="320497.A0U93_00785"/>
<gene>
    <name evidence="1" type="ORF">A0U93_00785</name>
</gene>
<dbReference type="RefSeq" id="WP_077805687.1">
    <property type="nucleotide sequence ID" value="NZ_BJXS01000010.1"/>
</dbReference>
<protein>
    <submittedName>
        <fullName evidence="1">Uncharacterized protein</fullName>
    </submittedName>
</protein>
<sequence length="340" mass="36767">MSIPPPATSTTSADVALEHLLATPQHFSFDAAMAVLEQVAGNRPLSDVIRFHTPAGLATPTSDIVSVDALPDGTFRVVTGFGGLTGHDGVLPRPYGALVDEQHRARSNALSAFLDMLAQRPRVQFAEAGTKYTARSIAGSDTLENSERPIAHALFALMGFTSRNEALRAGINPSYLLYFSGLIATRPRSAERLRTLLEEWTGAPVTINQFSGHWTGVPADQQSRLPGAGAGQFCQLGIDTVIGAKMWDMNARIEIRIGPLSLASYRSFLPQGSCHELLTCLVRTFIDDDVECVVRLGLKQAEIPPLQHDAIRLGADSWLPQPSNRFTDAFDAIIPVAQRV</sequence>
<dbReference type="PANTHER" id="PTHR35564:SF4">
    <property type="entry name" value="CYTOPLASMIC PROTEIN"/>
    <property type="match status" value="1"/>
</dbReference>
<dbReference type="Pfam" id="PF06996">
    <property type="entry name" value="T6SS_TssG"/>
    <property type="match status" value="1"/>
</dbReference>
<name>A0A1U9KLQ0_9PROT</name>
<accession>A0A1U9KLQ0</accession>
<dbReference type="NCBIfam" id="TIGR03347">
    <property type="entry name" value="VI_chp_1"/>
    <property type="match status" value="1"/>
</dbReference>
<dbReference type="PANTHER" id="PTHR35564">
    <property type="match status" value="1"/>
</dbReference>
<reference evidence="1 2" key="1">
    <citation type="submission" date="2016-03" db="EMBL/GenBank/DDBJ databases">
        <title>Acetic acid bacteria sequencing.</title>
        <authorList>
            <person name="Brandt J."/>
            <person name="Jakob F."/>
            <person name="Vogel R.F."/>
        </authorList>
    </citation>
    <scope>NUCLEOTIDE SEQUENCE [LARGE SCALE GENOMIC DNA]</scope>
    <source>
        <strain evidence="1 2">NBRC 101099</strain>
    </source>
</reference>
<dbReference type="OrthoDB" id="1523296at2"/>
<dbReference type="EMBL" id="CP014691">
    <property type="protein sequence ID" value="AQS86724.1"/>
    <property type="molecule type" value="Genomic_DNA"/>
</dbReference>
<keyword evidence="2" id="KW-1185">Reference proteome</keyword>
<organism evidence="1 2">
    <name type="scientific">Neoasaia chiangmaiensis</name>
    <dbReference type="NCBI Taxonomy" id="320497"/>
    <lineage>
        <taxon>Bacteria</taxon>
        <taxon>Pseudomonadati</taxon>
        <taxon>Pseudomonadota</taxon>
        <taxon>Alphaproteobacteria</taxon>
        <taxon>Acetobacterales</taxon>
        <taxon>Acetobacteraceae</taxon>
        <taxon>Neoasaia</taxon>
    </lineage>
</organism>
<evidence type="ECO:0000313" key="2">
    <source>
        <dbReference type="Proteomes" id="UP000188604"/>
    </source>
</evidence>
<dbReference type="KEGG" id="nch:A0U93_00785"/>